<accession>A0A2H0V9E6</accession>
<feature type="coiled-coil region" evidence="1">
    <location>
        <begin position="392"/>
        <end position="440"/>
    </location>
</feature>
<organism evidence="2 3">
    <name type="scientific">Candidatus Falkowbacteria bacterium CG10_big_fil_rev_8_21_14_0_10_37_18</name>
    <dbReference type="NCBI Taxonomy" id="1974562"/>
    <lineage>
        <taxon>Bacteria</taxon>
        <taxon>Candidatus Falkowiibacteriota</taxon>
    </lineage>
</organism>
<dbReference type="AlphaFoldDB" id="A0A2H0V9E6"/>
<name>A0A2H0V9E6_9BACT</name>
<sequence>MSLYFKKTIKLLFLGILLLGFGFFWQSLMRPVTANTNLNGRILLQVEDKGQAWYVNPLDSQRYYLGRPDDAFQIMRSLGLGVSNSDITAFQTKAPLRLSGRILLQVQDKGQAYYVSPLDLKLYYLGRPADAFNLMREKGLGITNSDLSKIVIFAPVDTAVSPGHFSLKYQNNSYEITQDLSPIWYQTYQNLSKVYSYSAALSATGAREAFYGMFLDVQPGDNTLDNLVIKLKTVALNNNWTEDQLAEFAMALVQYIPYDHAKLAQDNDRNNNPYYPYETLYLNRGVCSDKTFLAVDLLRALGYGAAILDFPEENHSAAGIACPVADSLNGSGYCYVETTNYFPLGALPQSISAGQADMVNGDFTSLFNTSSLGRVEMYQLSVGKIYQGISANRQQAQNLQDLKATLSAQETEVNSSEINMKQEESNLKTLKDQLDSYYNSGQITQYNNLVPSYNMAVNQYNANLVIYKEKIASYNVLVAEFNQALTMFYQK</sequence>
<dbReference type="InterPro" id="IPR038765">
    <property type="entry name" value="Papain-like_cys_pep_sf"/>
</dbReference>
<proteinExistence type="predicted"/>
<dbReference type="SUPFAM" id="SSF54001">
    <property type="entry name" value="Cysteine proteinases"/>
    <property type="match status" value="1"/>
</dbReference>
<evidence type="ECO:0000313" key="3">
    <source>
        <dbReference type="Proteomes" id="UP000229972"/>
    </source>
</evidence>
<reference evidence="3" key="1">
    <citation type="submission" date="2017-09" db="EMBL/GenBank/DDBJ databases">
        <title>Depth-based differentiation of microbial function through sediment-hosted aquifers and enrichment of novel symbionts in the deep terrestrial subsurface.</title>
        <authorList>
            <person name="Probst A.J."/>
            <person name="Ladd B."/>
            <person name="Jarett J.K."/>
            <person name="Geller-Mcgrath D.E."/>
            <person name="Sieber C.M.K."/>
            <person name="Emerson J.B."/>
            <person name="Anantharaman K."/>
            <person name="Thomas B.C."/>
            <person name="Malmstrom R."/>
            <person name="Stieglmeier M."/>
            <person name="Klingl A."/>
            <person name="Woyke T."/>
            <person name="Ryan C.M."/>
            <person name="Banfield J.F."/>
        </authorList>
    </citation>
    <scope>NUCLEOTIDE SEQUENCE [LARGE SCALE GENOMIC DNA]</scope>
</reference>
<evidence type="ECO:0000313" key="2">
    <source>
        <dbReference type="EMBL" id="PIR95695.1"/>
    </source>
</evidence>
<keyword evidence="1" id="KW-0175">Coiled coil</keyword>
<gene>
    <name evidence="2" type="ORF">COT93_01035</name>
</gene>
<evidence type="ECO:0008006" key="4">
    <source>
        <dbReference type="Google" id="ProtNLM"/>
    </source>
</evidence>
<evidence type="ECO:0000256" key="1">
    <source>
        <dbReference type="SAM" id="Coils"/>
    </source>
</evidence>
<dbReference type="Proteomes" id="UP000229972">
    <property type="component" value="Unassembled WGS sequence"/>
</dbReference>
<dbReference type="EMBL" id="PFAL01000012">
    <property type="protein sequence ID" value="PIR95695.1"/>
    <property type="molecule type" value="Genomic_DNA"/>
</dbReference>
<protein>
    <recommendedName>
        <fullName evidence="4">Transglutaminase-like domain-containing protein</fullName>
    </recommendedName>
</protein>
<comment type="caution">
    <text evidence="2">The sequence shown here is derived from an EMBL/GenBank/DDBJ whole genome shotgun (WGS) entry which is preliminary data.</text>
</comment>